<dbReference type="STRING" id="760011.Spico_0876"/>
<evidence type="ECO:0000313" key="3">
    <source>
        <dbReference type="EMBL" id="AEC02100.1"/>
    </source>
</evidence>
<dbReference type="InterPro" id="IPR002818">
    <property type="entry name" value="DJ-1/PfpI"/>
</dbReference>
<accession>F4GHY7</accession>
<protein>
    <submittedName>
        <fullName evidence="3">DJ-1 family protein</fullName>
    </submittedName>
</protein>
<dbReference type="HOGENOM" id="CLU_000445_44_2_12"/>
<dbReference type="Proteomes" id="UP000007939">
    <property type="component" value="Chromosome"/>
</dbReference>
<keyword evidence="4" id="KW-1185">Reference proteome</keyword>
<organism evidence="3 4">
    <name type="scientific">Parasphaerochaeta coccoides (strain ATCC BAA-1237 / DSM 17374 / SPN1)</name>
    <name type="common">Sphaerochaeta coccoides</name>
    <dbReference type="NCBI Taxonomy" id="760011"/>
    <lineage>
        <taxon>Bacteria</taxon>
        <taxon>Pseudomonadati</taxon>
        <taxon>Spirochaetota</taxon>
        <taxon>Spirochaetia</taxon>
        <taxon>Spirochaetales</taxon>
        <taxon>Sphaerochaetaceae</taxon>
        <taxon>Parasphaerochaeta</taxon>
    </lineage>
</organism>
<evidence type="ECO:0000259" key="2">
    <source>
        <dbReference type="Pfam" id="PF01965"/>
    </source>
</evidence>
<dbReference type="RefSeq" id="WP_013739496.1">
    <property type="nucleotide sequence ID" value="NC_015436.1"/>
</dbReference>
<dbReference type="InterPro" id="IPR006287">
    <property type="entry name" value="DJ-1"/>
</dbReference>
<dbReference type="CDD" id="cd03135">
    <property type="entry name" value="GATase1_DJ-1"/>
    <property type="match status" value="1"/>
</dbReference>
<keyword evidence="1" id="KW-0677">Repeat</keyword>
<dbReference type="InterPro" id="IPR029062">
    <property type="entry name" value="Class_I_gatase-like"/>
</dbReference>
<dbReference type="AlphaFoldDB" id="F4GHY7"/>
<dbReference type="SUPFAM" id="SSF52317">
    <property type="entry name" value="Class I glutamine amidotransferase-like"/>
    <property type="match status" value="1"/>
</dbReference>
<dbReference type="Pfam" id="PF01965">
    <property type="entry name" value="DJ-1_PfpI"/>
    <property type="match status" value="1"/>
</dbReference>
<dbReference type="InterPro" id="IPR050325">
    <property type="entry name" value="Prot/Nucl_acid_deglycase"/>
</dbReference>
<evidence type="ECO:0000256" key="1">
    <source>
        <dbReference type="ARBA" id="ARBA00022737"/>
    </source>
</evidence>
<name>F4GHY7_PARC1</name>
<dbReference type="PANTHER" id="PTHR48094:SF12">
    <property type="entry name" value="PARKINSON DISEASE PROTEIN 7 HOMOLOG"/>
    <property type="match status" value="1"/>
</dbReference>
<dbReference type="PANTHER" id="PTHR48094">
    <property type="entry name" value="PROTEIN/NUCLEIC ACID DEGLYCASE DJ-1-RELATED"/>
    <property type="match status" value="1"/>
</dbReference>
<proteinExistence type="predicted"/>
<dbReference type="GO" id="GO:0005737">
    <property type="term" value="C:cytoplasm"/>
    <property type="evidence" value="ECO:0007669"/>
    <property type="project" value="TreeGrafter"/>
</dbReference>
<feature type="domain" description="DJ-1/PfpI" evidence="2">
    <location>
        <begin position="6"/>
        <end position="166"/>
    </location>
</feature>
<dbReference type="EMBL" id="CP002659">
    <property type="protein sequence ID" value="AEC02100.1"/>
    <property type="molecule type" value="Genomic_DNA"/>
</dbReference>
<dbReference type="Gene3D" id="3.40.50.880">
    <property type="match status" value="1"/>
</dbReference>
<evidence type="ECO:0000313" key="4">
    <source>
        <dbReference type="Proteomes" id="UP000007939"/>
    </source>
</evidence>
<dbReference type="NCBIfam" id="TIGR01383">
    <property type="entry name" value="not_thiJ"/>
    <property type="match status" value="1"/>
</dbReference>
<dbReference type="FunFam" id="3.40.50.880:FF:000015">
    <property type="entry name" value="Protein DJ-1 homolog C"/>
    <property type="match status" value="1"/>
</dbReference>
<dbReference type="KEGG" id="scc:Spico_0876"/>
<sequence length="185" mass="18662">MNIPVVIIPLAESFEEIEAVAPIDILRRAGVRVIVAGLDGVSVVGTNGLTVQCDMTLAEAREIACDAVVLPGGMPGARNLAASADVIALLDATRAAGGYLAAICASPAYVLGAHGYLDGHKAVGYPGTENQAPSVAFGTQAVLTDGKVITSRGAGTAIDFALAIVTALMGSEKATQLAASLIYRA</sequence>
<gene>
    <name evidence="3" type="ordered locus">Spico_0876</name>
</gene>
<reference evidence="3 4" key="2">
    <citation type="journal article" date="2012" name="Stand. Genomic Sci.">
        <title>Complete genome sequence of the termite hindgut bacterium Spirochaeta coccoides type strain (SPN1(T)), reclassification in the genus Sphaerochaeta as Sphaerochaeta coccoides comb. nov. and emendations of the family Spirochaetaceae and the genus Sphaerochaeta.</title>
        <authorList>
            <person name="Abt B."/>
            <person name="Han C."/>
            <person name="Scheuner C."/>
            <person name="Lu M."/>
            <person name="Lapidus A."/>
            <person name="Nolan M."/>
            <person name="Lucas S."/>
            <person name="Hammon N."/>
            <person name="Deshpande S."/>
            <person name="Cheng J.F."/>
            <person name="Tapia R."/>
            <person name="Goodwin L.A."/>
            <person name="Pitluck S."/>
            <person name="Liolios K."/>
            <person name="Pagani I."/>
            <person name="Ivanova N."/>
            <person name="Mavromatis K."/>
            <person name="Mikhailova N."/>
            <person name="Huntemann M."/>
            <person name="Pati A."/>
            <person name="Chen A."/>
            <person name="Palaniappan K."/>
            <person name="Land M."/>
            <person name="Hauser L."/>
            <person name="Brambilla E.M."/>
            <person name="Rohde M."/>
            <person name="Spring S."/>
            <person name="Gronow S."/>
            <person name="Goker M."/>
            <person name="Woyke T."/>
            <person name="Bristow J."/>
            <person name="Eisen J.A."/>
            <person name="Markowitz V."/>
            <person name="Hugenholtz P."/>
            <person name="Kyrpides N.C."/>
            <person name="Klenk H.P."/>
            <person name="Detter J.C."/>
        </authorList>
    </citation>
    <scope>NUCLEOTIDE SEQUENCE [LARGE SCALE GENOMIC DNA]</scope>
    <source>
        <strain evidence="4">ATCC BAA-1237 / DSM 17374 / SPN1</strain>
    </source>
</reference>
<dbReference type="OrthoDB" id="9800516at2"/>
<reference evidence="4" key="1">
    <citation type="submission" date="2011-04" db="EMBL/GenBank/DDBJ databases">
        <title>The complete genome of Spirochaeta coccoides DSM 17374.</title>
        <authorList>
            <person name="Lucas S."/>
            <person name="Copeland A."/>
            <person name="Lapidus A."/>
            <person name="Bruce D."/>
            <person name="Goodwin L."/>
            <person name="Pitluck S."/>
            <person name="Peters L."/>
            <person name="Kyrpides N."/>
            <person name="Mavromatis K."/>
            <person name="Pagani I."/>
            <person name="Ivanova N."/>
            <person name="Ovchinnikova G."/>
            <person name="Lu M."/>
            <person name="Detter J.C."/>
            <person name="Tapia R."/>
            <person name="Han C."/>
            <person name="Land M."/>
            <person name="Hauser L."/>
            <person name="Markowitz V."/>
            <person name="Cheng J.-F."/>
            <person name="Hugenholtz P."/>
            <person name="Woyke T."/>
            <person name="Wu D."/>
            <person name="Spring S."/>
            <person name="Schroeder M."/>
            <person name="Brambilla E."/>
            <person name="Klenk H.-P."/>
            <person name="Eisen J.A."/>
        </authorList>
    </citation>
    <scope>NUCLEOTIDE SEQUENCE [LARGE SCALE GENOMIC DNA]</scope>
    <source>
        <strain evidence="4">ATCC BAA-1237 / DSM 17374 / SPN1</strain>
    </source>
</reference>
<dbReference type="eggNOG" id="COG0693">
    <property type="taxonomic scope" value="Bacteria"/>
</dbReference>